<evidence type="ECO:0000256" key="1">
    <source>
        <dbReference type="SAM" id="Phobius"/>
    </source>
</evidence>
<dbReference type="PANTHER" id="PTHR23530">
    <property type="entry name" value="TRANSPORT PROTEIN-RELATED"/>
    <property type="match status" value="1"/>
</dbReference>
<evidence type="ECO:0000313" key="2">
    <source>
        <dbReference type="EMBL" id="KKP65671.1"/>
    </source>
</evidence>
<dbReference type="InterPro" id="IPR053160">
    <property type="entry name" value="MFS_DHA3_Transporter"/>
</dbReference>
<keyword evidence="1" id="KW-1133">Transmembrane helix</keyword>
<evidence type="ECO:0008006" key="4">
    <source>
        <dbReference type="Google" id="ProtNLM"/>
    </source>
</evidence>
<gene>
    <name evidence="2" type="ORF">UR63_C0047G0009</name>
</gene>
<feature type="non-terminal residue" evidence="2">
    <location>
        <position position="67"/>
    </location>
</feature>
<name>A0A0G0BPW1_9BACT</name>
<accession>A0A0G0BPW1</accession>
<dbReference type="EMBL" id="LBPX01000047">
    <property type="protein sequence ID" value="KKP65671.1"/>
    <property type="molecule type" value="Genomic_DNA"/>
</dbReference>
<reference evidence="2 3" key="1">
    <citation type="journal article" date="2015" name="Nature">
        <title>rRNA introns, odd ribosomes, and small enigmatic genomes across a large radiation of phyla.</title>
        <authorList>
            <person name="Brown C.T."/>
            <person name="Hug L.A."/>
            <person name="Thomas B.C."/>
            <person name="Sharon I."/>
            <person name="Castelle C.J."/>
            <person name="Singh A."/>
            <person name="Wilkins M.J."/>
            <person name="Williams K.H."/>
            <person name="Banfield J.F."/>
        </authorList>
    </citation>
    <scope>NUCLEOTIDE SEQUENCE [LARGE SCALE GENOMIC DNA]</scope>
</reference>
<comment type="caution">
    <text evidence="2">The sequence shown here is derived from an EMBL/GenBank/DDBJ whole genome shotgun (WGS) entry which is preliminary data.</text>
</comment>
<feature type="transmembrane region" description="Helical" evidence="1">
    <location>
        <begin position="7"/>
        <end position="29"/>
    </location>
</feature>
<proteinExistence type="predicted"/>
<dbReference type="AlphaFoldDB" id="A0A0G0BPW1"/>
<protein>
    <recommendedName>
        <fullName evidence="4">Major facilitator superfamily</fullName>
    </recommendedName>
</protein>
<evidence type="ECO:0000313" key="3">
    <source>
        <dbReference type="Proteomes" id="UP000034127"/>
    </source>
</evidence>
<dbReference type="SUPFAM" id="SSF103473">
    <property type="entry name" value="MFS general substrate transporter"/>
    <property type="match status" value="1"/>
</dbReference>
<sequence length="67" mass="7585">MKKNIKLLAFFNFFTDLQFHSAVLVIYFAKVTNSFTLAMSLFAVSMISSALFEVPTGIFSDLIGRKR</sequence>
<dbReference type="PANTHER" id="PTHR23530:SF1">
    <property type="entry name" value="PERMEASE, MAJOR FACILITATOR SUPERFAMILY-RELATED"/>
    <property type="match status" value="1"/>
</dbReference>
<keyword evidence="1" id="KW-0812">Transmembrane</keyword>
<dbReference type="InterPro" id="IPR036259">
    <property type="entry name" value="MFS_trans_sf"/>
</dbReference>
<feature type="transmembrane region" description="Helical" evidence="1">
    <location>
        <begin position="35"/>
        <end position="59"/>
    </location>
</feature>
<dbReference type="Proteomes" id="UP000034127">
    <property type="component" value="Unassembled WGS sequence"/>
</dbReference>
<keyword evidence="1" id="KW-0472">Membrane</keyword>
<organism evidence="2 3">
    <name type="scientific">Candidatus Roizmanbacteria bacterium GW2011_GWC2_35_12</name>
    <dbReference type="NCBI Taxonomy" id="1618485"/>
    <lineage>
        <taxon>Bacteria</taxon>
        <taxon>Candidatus Roizmaniibacteriota</taxon>
    </lineage>
</organism>